<dbReference type="GO" id="GO:0019031">
    <property type="term" value="C:viral envelope"/>
    <property type="evidence" value="ECO:0007669"/>
    <property type="project" value="UniProtKB-KW"/>
</dbReference>
<keyword evidence="4" id="KW-1043">Host membrane</keyword>
<gene>
    <name evidence="8" type="primary">E</name>
</gene>
<protein>
    <submittedName>
        <fullName evidence="8">Envelope protein</fullName>
    </submittedName>
</protein>
<keyword evidence="8" id="KW-0946">Virion</keyword>
<evidence type="ECO:0000256" key="5">
    <source>
        <dbReference type="ARBA" id="ARBA00022989"/>
    </source>
</evidence>
<dbReference type="GO" id="GO:0046760">
    <property type="term" value="P:viral budding from Golgi membrane"/>
    <property type="evidence" value="ECO:0007669"/>
    <property type="project" value="InterPro"/>
</dbReference>
<evidence type="ECO:0000256" key="7">
    <source>
        <dbReference type="SAM" id="Phobius"/>
    </source>
</evidence>
<keyword evidence="6 7" id="KW-0472">Membrane</keyword>
<accession>A0AA49EBJ1</accession>
<dbReference type="InterPro" id="IPR003873">
    <property type="entry name" value="E_protein_CoV"/>
</dbReference>
<dbReference type="HAMAP" id="MF_04205">
    <property type="entry name" value="ALPHA_CORONA_E"/>
    <property type="match status" value="1"/>
</dbReference>
<evidence type="ECO:0000256" key="6">
    <source>
        <dbReference type="ARBA" id="ARBA00023136"/>
    </source>
</evidence>
<feature type="transmembrane region" description="Helical" evidence="7">
    <location>
        <begin position="20"/>
        <end position="41"/>
    </location>
</feature>
<dbReference type="Pfam" id="PF02723">
    <property type="entry name" value="CoV_E"/>
    <property type="match status" value="1"/>
</dbReference>
<sequence>MCCLFTMLTLVNDNGMIVNALLWLIVLLFVLLIAITVIKLIQLCFICHKLMSNTVYVPVHNAYKMYKEFMQIPPPPVFDV</sequence>
<name>A0AA49EBJ1_9NIDO</name>
<keyword evidence="3" id="KW-1040">Host Golgi apparatus</keyword>
<keyword evidence="5 7" id="KW-1133">Transmembrane helix</keyword>
<evidence type="ECO:0000256" key="2">
    <source>
        <dbReference type="ARBA" id="ARBA00022703"/>
    </source>
</evidence>
<organism evidence="8">
    <name type="scientific">Bat Coronavirus RaGD19</name>
    <dbReference type="NCBI Taxonomy" id="3018879"/>
    <lineage>
        <taxon>Viruses</taxon>
        <taxon>Riboviria</taxon>
        <taxon>Orthornavirae</taxon>
        <taxon>Pisuviricota</taxon>
        <taxon>Pisoniviricetes</taxon>
        <taxon>Nidovirales</taxon>
        <taxon>Cornidovirineae</taxon>
        <taxon>Coronaviridae</taxon>
        <taxon>Orthocoronavirinae</taxon>
    </lineage>
</organism>
<keyword evidence="1 7" id="KW-0812">Transmembrane</keyword>
<proteinExistence type="inferred from homology"/>
<keyword evidence="8" id="KW-0261">Viral envelope protein</keyword>
<evidence type="ECO:0000256" key="3">
    <source>
        <dbReference type="ARBA" id="ARBA00022812"/>
    </source>
</evidence>
<dbReference type="GO" id="GO:0016020">
    <property type="term" value="C:membrane"/>
    <property type="evidence" value="ECO:0007669"/>
    <property type="project" value="InterPro"/>
</dbReference>
<evidence type="ECO:0000256" key="4">
    <source>
        <dbReference type="ARBA" id="ARBA00022870"/>
    </source>
</evidence>
<evidence type="ECO:0000256" key="1">
    <source>
        <dbReference type="ARBA" id="ARBA00022692"/>
    </source>
</evidence>
<dbReference type="InterPro" id="IPR043507">
    <property type="entry name" value="E_protein_aCoV"/>
</dbReference>
<evidence type="ECO:0000313" key="8">
    <source>
        <dbReference type="EMBL" id="WCC61923.1"/>
    </source>
</evidence>
<keyword evidence="2" id="KW-0053">Apoptosis</keyword>
<dbReference type="PROSITE" id="PS51926">
    <property type="entry name" value="COV_E"/>
    <property type="match status" value="1"/>
</dbReference>
<reference evidence="8" key="1">
    <citation type="submission" date="2023-01" db="EMBL/GenBank/DDBJ databases">
        <title>Panoramic Analysis of Coronaviruses Carried by Representative Bat Species in Southern China to Better Understand the Coronavirus Sphere.</title>
        <authorList>
            <person name="Han Y."/>
            <person name="Xu P."/>
            <person name="Wang Y."/>
            <person name="Zhao W."/>
            <person name="Wang J."/>
            <person name="Jin Q."/>
            <person name="Wu Z."/>
        </authorList>
    </citation>
    <scope>NUCLEOTIDE SEQUENCE</scope>
    <source>
        <strain evidence="8">BtRa-AlphaCoV/GD2019-Q45</strain>
    </source>
</reference>
<dbReference type="EMBL" id="OQ175065">
    <property type="protein sequence ID" value="WCC61923.1"/>
    <property type="molecule type" value="Genomic_RNA"/>
</dbReference>